<accession>A0ABD3VG41</accession>
<proteinExistence type="inferred from homology"/>
<dbReference type="InterPro" id="IPR003607">
    <property type="entry name" value="HD/PDEase_dom"/>
</dbReference>
<dbReference type="Gene3D" id="1.10.150.50">
    <property type="entry name" value="Transcription Factor, Ets-1"/>
    <property type="match status" value="1"/>
</dbReference>
<dbReference type="SMART" id="SM00454">
    <property type="entry name" value="SAM"/>
    <property type="match status" value="1"/>
</dbReference>
<feature type="domain" description="SAM" evidence="17">
    <location>
        <begin position="51"/>
        <end position="114"/>
    </location>
</feature>
<evidence type="ECO:0000313" key="20">
    <source>
        <dbReference type="Proteomes" id="UP001634394"/>
    </source>
</evidence>
<comment type="catalytic activity">
    <reaction evidence="12">
        <text>dATP + H2O = 2'-deoxyadenosine + triphosphate + H(+)</text>
        <dbReference type="Rhea" id="RHEA:67648"/>
        <dbReference type="ChEBI" id="CHEBI:15377"/>
        <dbReference type="ChEBI" id="CHEBI:15378"/>
        <dbReference type="ChEBI" id="CHEBI:17256"/>
        <dbReference type="ChEBI" id="CHEBI:18036"/>
        <dbReference type="ChEBI" id="CHEBI:61404"/>
    </reaction>
    <physiologicalReaction direction="left-to-right" evidence="12">
        <dbReference type="Rhea" id="RHEA:67649"/>
    </physiologicalReaction>
</comment>
<evidence type="ECO:0000256" key="3">
    <source>
        <dbReference type="ARBA" id="ARBA00020285"/>
    </source>
</evidence>
<comment type="caution">
    <text evidence="19">The sequence shown here is derived from an EMBL/GenBank/DDBJ whole genome shotgun (WGS) entry which is preliminary data.</text>
</comment>
<dbReference type="InterPro" id="IPR006674">
    <property type="entry name" value="HD_domain"/>
</dbReference>
<evidence type="ECO:0000256" key="15">
    <source>
        <dbReference type="ARBA" id="ARBA00049451"/>
    </source>
</evidence>
<dbReference type="GO" id="GO:0003824">
    <property type="term" value="F:catalytic activity"/>
    <property type="evidence" value="ECO:0007669"/>
    <property type="project" value="UniProtKB-KW"/>
</dbReference>
<dbReference type="PROSITE" id="PS50105">
    <property type="entry name" value="SAM_DOMAIN"/>
    <property type="match status" value="1"/>
</dbReference>
<dbReference type="Pfam" id="PF01966">
    <property type="entry name" value="HD"/>
    <property type="match status" value="1"/>
</dbReference>
<evidence type="ECO:0000256" key="12">
    <source>
        <dbReference type="ARBA" id="ARBA00047812"/>
    </source>
</evidence>
<comment type="catalytic activity">
    <reaction evidence="13">
        <text>a 2'-deoxyribonucleoside 5'-triphosphate + H2O = a 2'-deoxyribonucleoside + triphosphate + H(+)</text>
        <dbReference type="Rhea" id="RHEA:46148"/>
        <dbReference type="ChEBI" id="CHEBI:15377"/>
        <dbReference type="ChEBI" id="CHEBI:15378"/>
        <dbReference type="ChEBI" id="CHEBI:18036"/>
        <dbReference type="ChEBI" id="CHEBI:18274"/>
        <dbReference type="ChEBI" id="CHEBI:61560"/>
    </reaction>
    <physiologicalReaction direction="left-to-right" evidence="13">
        <dbReference type="Rhea" id="RHEA:46149"/>
    </physiologicalReaction>
</comment>
<gene>
    <name evidence="19" type="ORF">ACJMK2_009730</name>
</gene>
<keyword evidence="8" id="KW-0051">Antiviral defense</keyword>
<evidence type="ECO:0000256" key="6">
    <source>
        <dbReference type="ARBA" id="ARBA00022705"/>
    </source>
</evidence>
<evidence type="ECO:0000256" key="8">
    <source>
        <dbReference type="ARBA" id="ARBA00023118"/>
    </source>
</evidence>
<evidence type="ECO:0000256" key="14">
    <source>
        <dbReference type="ARBA" id="ARBA00049174"/>
    </source>
</evidence>
<evidence type="ECO:0000256" key="10">
    <source>
        <dbReference type="ARBA" id="ARBA00023204"/>
    </source>
</evidence>
<keyword evidence="10" id="KW-0234">DNA repair</keyword>
<dbReference type="AlphaFoldDB" id="A0ABD3VG41"/>
<dbReference type="GO" id="GO:0051607">
    <property type="term" value="P:defense response to virus"/>
    <property type="evidence" value="ECO:0007669"/>
    <property type="project" value="UniProtKB-KW"/>
</dbReference>
<comment type="catalytic activity">
    <reaction evidence="15">
        <text>dTTP + H2O = thymidine + triphosphate + H(+)</text>
        <dbReference type="Rhea" id="RHEA:80079"/>
        <dbReference type="ChEBI" id="CHEBI:15377"/>
        <dbReference type="ChEBI" id="CHEBI:15378"/>
        <dbReference type="ChEBI" id="CHEBI:17748"/>
        <dbReference type="ChEBI" id="CHEBI:18036"/>
        <dbReference type="ChEBI" id="CHEBI:37568"/>
    </reaction>
    <physiologicalReaction direction="left-to-right" evidence="15">
        <dbReference type="Rhea" id="RHEA:80080"/>
    </physiologicalReaction>
</comment>
<keyword evidence="9" id="KW-0342">GTP-binding</keyword>
<evidence type="ECO:0000256" key="9">
    <source>
        <dbReference type="ARBA" id="ARBA00023134"/>
    </source>
</evidence>
<keyword evidence="5" id="KW-0021">Allosteric enzyme</keyword>
<evidence type="ECO:0000256" key="16">
    <source>
        <dbReference type="SAM" id="MobiDB-lite"/>
    </source>
</evidence>
<evidence type="ECO:0000256" key="7">
    <source>
        <dbReference type="ARBA" id="ARBA00022763"/>
    </source>
</evidence>
<keyword evidence="6" id="KW-0235">DNA replication</keyword>
<keyword evidence="4" id="KW-0158">Chromosome</keyword>
<evidence type="ECO:0000256" key="13">
    <source>
        <dbReference type="ARBA" id="ARBA00048183"/>
    </source>
</evidence>
<dbReference type="PANTHER" id="PTHR11373:SF4">
    <property type="entry name" value="DEOXYNUCLEOSIDE TRIPHOSPHATE TRIPHOSPHOHYDROLASE SAMHD1"/>
    <property type="match status" value="1"/>
</dbReference>
<dbReference type="CDD" id="cd00077">
    <property type="entry name" value="HDc"/>
    <property type="match status" value="1"/>
</dbReference>
<feature type="region of interest" description="Disordered" evidence="16">
    <location>
        <begin position="1"/>
        <end position="25"/>
    </location>
</feature>
<dbReference type="FunFam" id="1.10.3210.10:FF:000015">
    <property type="entry name" value="Deoxynucleoside triphosphate triphosphohydrolase SAMHD1"/>
    <property type="match status" value="1"/>
</dbReference>
<evidence type="ECO:0000256" key="11">
    <source>
        <dbReference type="ARBA" id="ARBA00047701"/>
    </source>
</evidence>
<dbReference type="GO" id="GO:0005694">
    <property type="term" value="C:chromosome"/>
    <property type="evidence" value="ECO:0007669"/>
    <property type="project" value="UniProtKB-SubCell"/>
</dbReference>
<name>A0ABD3VG41_SINWO</name>
<evidence type="ECO:0000256" key="1">
    <source>
        <dbReference type="ARBA" id="ARBA00004286"/>
    </source>
</evidence>
<dbReference type="SUPFAM" id="SSF109604">
    <property type="entry name" value="HD-domain/PDEase-like"/>
    <property type="match status" value="1"/>
</dbReference>
<keyword evidence="20" id="KW-1185">Reference proteome</keyword>
<dbReference type="Gene3D" id="1.10.3210.10">
    <property type="entry name" value="Hypothetical protein af1432"/>
    <property type="match status" value="1"/>
</dbReference>
<evidence type="ECO:0000259" key="17">
    <source>
        <dbReference type="PROSITE" id="PS50105"/>
    </source>
</evidence>
<dbReference type="InterPro" id="IPR050135">
    <property type="entry name" value="dGTPase-like"/>
</dbReference>
<feature type="domain" description="HD" evidence="18">
    <location>
        <begin position="173"/>
        <end position="321"/>
    </location>
</feature>
<dbReference type="InterPro" id="IPR013761">
    <property type="entry name" value="SAM/pointed_sf"/>
</dbReference>
<comment type="similarity">
    <text evidence="2">Belongs to the SAMHD1 family.</text>
</comment>
<evidence type="ECO:0000256" key="5">
    <source>
        <dbReference type="ARBA" id="ARBA00022533"/>
    </source>
</evidence>
<organism evidence="19 20">
    <name type="scientific">Sinanodonta woodiana</name>
    <name type="common">Chinese pond mussel</name>
    <name type="synonym">Anodonta woodiana</name>
    <dbReference type="NCBI Taxonomy" id="1069815"/>
    <lineage>
        <taxon>Eukaryota</taxon>
        <taxon>Metazoa</taxon>
        <taxon>Spiralia</taxon>
        <taxon>Lophotrochozoa</taxon>
        <taxon>Mollusca</taxon>
        <taxon>Bivalvia</taxon>
        <taxon>Autobranchia</taxon>
        <taxon>Heteroconchia</taxon>
        <taxon>Palaeoheterodonta</taxon>
        <taxon>Unionida</taxon>
        <taxon>Unionoidea</taxon>
        <taxon>Unionidae</taxon>
        <taxon>Unioninae</taxon>
        <taxon>Sinanodonta</taxon>
    </lineage>
</organism>
<evidence type="ECO:0000313" key="19">
    <source>
        <dbReference type="EMBL" id="KAL3859513.1"/>
    </source>
</evidence>
<dbReference type="GO" id="GO:0006260">
    <property type="term" value="P:DNA replication"/>
    <property type="evidence" value="ECO:0007669"/>
    <property type="project" value="UniProtKB-KW"/>
</dbReference>
<comment type="catalytic activity">
    <reaction evidence="14">
        <text>dGTP + H2O = 2'-deoxyguanosine + triphosphate + H(+)</text>
        <dbReference type="Rhea" id="RHEA:15193"/>
        <dbReference type="ChEBI" id="CHEBI:15377"/>
        <dbReference type="ChEBI" id="CHEBI:15378"/>
        <dbReference type="ChEBI" id="CHEBI:17172"/>
        <dbReference type="ChEBI" id="CHEBI:18036"/>
        <dbReference type="ChEBI" id="CHEBI:61429"/>
    </reaction>
    <physiologicalReaction direction="left-to-right" evidence="14">
        <dbReference type="Rhea" id="RHEA:15194"/>
    </physiologicalReaction>
</comment>
<dbReference type="GO" id="GO:0006281">
    <property type="term" value="P:DNA repair"/>
    <property type="evidence" value="ECO:0007669"/>
    <property type="project" value="UniProtKB-KW"/>
</dbReference>
<feature type="non-terminal residue" evidence="19">
    <location>
        <position position="480"/>
    </location>
</feature>
<dbReference type="GO" id="GO:0005525">
    <property type="term" value="F:GTP binding"/>
    <property type="evidence" value="ECO:0007669"/>
    <property type="project" value="UniProtKB-KW"/>
</dbReference>
<dbReference type="SMART" id="SM00471">
    <property type="entry name" value="HDc"/>
    <property type="match status" value="1"/>
</dbReference>
<dbReference type="EMBL" id="JBJQND010000012">
    <property type="protein sequence ID" value="KAL3859513.1"/>
    <property type="molecule type" value="Genomic_DNA"/>
</dbReference>
<dbReference type="Proteomes" id="UP001634394">
    <property type="component" value="Unassembled WGS sequence"/>
</dbReference>
<evidence type="ECO:0000259" key="18">
    <source>
        <dbReference type="PROSITE" id="PS51831"/>
    </source>
</evidence>
<keyword evidence="9" id="KW-0547">Nucleotide-binding</keyword>
<reference evidence="19 20" key="1">
    <citation type="submission" date="2024-11" db="EMBL/GenBank/DDBJ databases">
        <title>Chromosome-level genome assembly of the freshwater bivalve Anodonta woodiana.</title>
        <authorList>
            <person name="Chen X."/>
        </authorList>
    </citation>
    <scope>NUCLEOTIDE SEQUENCE [LARGE SCALE GENOMIC DNA]</scope>
    <source>
        <strain evidence="19">MN2024</strain>
        <tissue evidence="19">Gills</tissue>
    </source>
</reference>
<dbReference type="Pfam" id="PF07647">
    <property type="entry name" value="SAM_2"/>
    <property type="match status" value="1"/>
</dbReference>
<dbReference type="SUPFAM" id="SSF47769">
    <property type="entry name" value="SAM/Pointed domain"/>
    <property type="match status" value="1"/>
</dbReference>
<protein>
    <recommendedName>
        <fullName evidence="3">Deoxynucleoside triphosphate triphosphohydrolase SAMHD1</fullName>
    </recommendedName>
</protein>
<evidence type="ECO:0000256" key="2">
    <source>
        <dbReference type="ARBA" id="ARBA00005776"/>
    </source>
</evidence>
<dbReference type="PROSITE" id="PS51831">
    <property type="entry name" value="HD"/>
    <property type="match status" value="1"/>
</dbReference>
<comment type="catalytic activity">
    <reaction evidence="11">
        <text>dCTP + H2O = 2'-deoxycytidine + triphosphate + H(+)</text>
        <dbReference type="Rhea" id="RHEA:80083"/>
        <dbReference type="ChEBI" id="CHEBI:15377"/>
        <dbReference type="ChEBI" id="CHEBI:15378"/>
        <dbReference type="ChEBI" id="CHEBI:15698"/>
        <dbReference type="ChEBI" id="CHEBI:18036"/>
        <dbReference type="ChEBI" id="CHEBI:61481"/>
    </reaction>
    <physiologicalReaction direction="left-to-right" evidence="11">
        <dbReference type="Rhea" id="RHEA:80084"/>
    </physiologicalReaction>
</comment>
<dbReference type="PANTHER" id="PTHR11373">
    <property type="entry name" value="DEOXYNUCLEOSIDE TRIPHOSPHATE TRIPHOSPHOHYDROLASE"/>
    <property type="match status" value="1"/>
</dbReference>
<comment type="subcellular location">
    <subcellularLocation>
        <location evidence="1">Chromosome</location>
    </subcellularLocation>
</comment>
<keyword evidence="7" id="KW-0227">DNA damage</keyword>
<sequence length="480" mass="55530">MLTQKNPLKNGLPDSQDSDDTEMDVPLPKRFRSAECVNSMDLTLTDKCKDWTSDDIARRLVNMGLDEEAALFKAQEITGDLLPMLTSERLREMGVSTMGRTLRIMKFIKSVVHQEHKKLSPSSSKVFNDPIHGHIELHPLCVKIIDTPQFQRLRYIKQLGSCYFVYPGASHNRFEHSIGVCHLAGQLAHALQRHQPELDISDKDVLCVQIAGLCHDLGHGPYSHLFDQKFIPVIRPERKWKHEDASVEMFDYLIEDNSIPYQEYGLDKQDITFIKEQIAGPCRKTKDKEWPYEGRSSVKGFLYEIVANKRNGIDVDKWDYFSRDCHMLGIRNNFDHNRFLHFARVLEVDGQLQICSRDKEVGNLYDMFHTRNTLHRRAYQHKTTNIIDTMIIEAMIKANDYIMFEGKDGKQMKMSETIEDVVAYSKINDNVLFQILNSNSDAKPVLESKQILHNIFRRKLYKCVAQTHVIAEQLISKVSE</sequence>
<dbReference type="InterPro" id="IPR001660">
    <property type="entry name" value="SAM"/>
</dbReference>
<evidence type="ECO:0000256" key="4">
    <source>
        <dbReference type="ARBA" id="ARBA00022454"/>
    </source>
</evidence>